<accession>A0A9D1RTI9</accession>
<comment type="caution">
    <text evidence="2">The sequence shown here is derived from an EMBL/GenBank/DDBJ whole genome shotgun (WGS) entry which is preliminary data.</text>
</comment>
<sequence>MTTLDRRSPLVAVPVTGELLGQRTVVRLAAEPLVPVVEQTVSHLGLTAGDPDVVGTTTARAVGFPEWPILQNPDITAHALRIADDLDWVRKNARKGVQKAEHRISGIIDREVGTHPELLPTLLEDFARILDGAGKDAAAKRWFGQARRIEAEYSLPVDPDRHRTVFLEFAERGVVGAKDLTAESKAAVTRAGDDPDALIATYRFLLDLNAERLPGGNPPYSAVLTDLVRAGKAAGKKPDAVTAEFITLVKDTPGLDKAEMSFRAAAAKKLKKHPSLLAALFGTFRAPAGYRHATDDDVDAFFGNARSSGLMDALLEAGAQDFLDWLVSALDTTGDLVSGNLLAYLHLNSSRLRGATIRIDLSDVALPVIDALEQAGVVWEITGTGTTTLHNFAWGLHWLNNPKDRRSAPTRVSDPVVDAVAANPFLIEALVCDLGAAQGVQLLKPLVAFSNAALARALTPHLISALTRELTDGDAGVTVPHLTAMRSTARRILDAEPPAADVRRLSDAFTLTTSEVLAANLRLGLLQEYTWPELETHLSWWDATLGDGGKAPALQLRESSPGVIARFGDELVAVEGEQTLAVTQGQVGDFPLLRAGYFRETDGDVRVLAVTEKGGIKWDDGSTAVCADPPRHQDRQEGLSLPVTGGRLYGSGVIATGATQIVWPAGVVESTGERTWRATSGYGAPRPEKVDPATGEDIGTQAWSDLPSIHLEKEASPNSWGMGVRPGDSWCIPCPDSDILPVHDGVVCVATTLGAKNSQVVVGDARSSVRSCWVRPGAGGGGDWAPLHLNGRTIMVSTHRKLRWPGAGSGDAVEPTPSLDARGNATWQVSLPYPAWANLRVRSQDASAALRAATADAVTPLIDAFGDDPGMELPSLAHLEFDNRDVAAVHHDHRSIDARCRPGSPAMTAAASMLGTDDPALCAGVVQTAALVIHEMTEIRSLVTSFCVPESGDLCREEVEQGAQTSEPSRSAWRPRHPDPEPAEITDARRQMQELDDVLAGTPGDRYGPWRWPFTVGFEKASVVWARGPFVTDAERSAVAVVLRHIAESIETDRWRRTAIDWSLKTVPATKKRSGGEAWDDPEDKENSTHLIILGKPEVPGDGNFAVNHVLADLPDTEALPDTLLGSPLCGAPELCRNLGIDPALTGDDLVAAADRLDDLNVGAQDTPVPDSQLVTQLVTRLPLTPAAATMLLAGAYHPHHTIIPTRHNEETSESQQFRRAAAKTLGISATEVSPALTLLQALDPELLLTLLAASFDGITAVEKVLDAEEPLKVTLTDRVVGLLDMTWPHHREGLADLRRITQPLAPEEFTPVAGEDPSSILPRVQTHSASFSACPGTLTTGQWMPRNCPAILPISWRFWPPPPIRNPTGPGDPTSSYRSPVWSRTPGTPAWSSTTWTPRMSCRRVQQPPFMPESSHPG</sequence>
<dbReference type="Proteomes" id="UP000824190">
    <property type="component" value="Unassembled WGS sequence"/>
</dbReference>
<evidence type="ECO:0000313" key="2">
    <source>
        <dbReference type="EMBL" id="HIW92512.1"/>
    </source>
</evidence>
<proteinExistence type="predicted"/>
<evidence type="ECO:0008006" key="4">
    <source>
        <dbReference type="Google" id="ProtNLM"/>
    </source>
</evidence>
<reference evidence="2" key="2">
    <citation type="submission" date="2021-04" db="EMBL/GenBank/DDBJ databases">
        <authorList>
            <person name="Gilroy R."/>
        </authorList>
    </citation>
    <scope>NUCLEOTIDE SEQUENCE</scope>
    <source>
        <strain evidence="2">CHK32-1732</strain>
    </source>
</reference>
<gene>
    <name evidence="2" type="ORF">H9870_12745</name>
</gene>
<feature type="region of interest" description="Disordered" evidence="1">
    <location>
        <begin position="1364"/>
        <end position="1419"/>
    </location>
</feature>
<reference evidence="2" key="1">
    <citation type="journal article" date="2021" name="PeerJ">
        <title>Extensive microbial diversity within the chicken gut microbiome revealed by metagenomics and culture.</title>
        <authorList>
            <person name="Gilroy R."/>
            <person name="Ravi A."/>
            <person name="Getino M."/>
            <person name="Pursley I."/>
            <person name="Horton D.L."/>
            <person name="Alikhan N.F."/>
            <person name="Baker D."/>
            <person name="Gharbi K."/>
            <person name="Hall N."/>
            <person name="Watson M."/>
            <person name="Adriaenssens E.M."/>
            <person name="Foster-Nyarko E."/>
            <person name="Jarju S."/>
            <person name="Secka A."/>
            <person name="Antonio M."/>
            <person name="Oren A."/>
            <person name="Chaudhuri R.R."/>
            <person name="La Ragione R."/>
            <person name="Hildebrand F."/>
            <person name="Pallen M.J."/>
        </authorList>
    </citation>
    <scope>NUCLEOTIDE SEQUENCE</scope>
    <source>
        <strain evidence="2">CHK32-1732</strain>
    </source>
</reference>
<evidence type="ECO:0000256" key="1">
    <source>
        <dbReference type="SAM" id="MobiDB-lite"/>
    </source>
</evidence>
<name>A0A9D1RTI9_9CORY</name>
<protein>
    <recommendedName>
        <fullName evidence="4">DNA-binding protein</fullName>
    </recommendedName>
</protein>
<organism evidence="2 3">
    <name type="scientific">Candidatus Corynebacterium avicola</name>
    <dbReference type="NCBI Taxonomy" id="2838527"/>
    <lineage>
        <taxon>Bacteria</taxon>
        <taxon>Bacillati</taxon>
        <taxon>Actinomycetota</taxon>
        <taxon>Actinomycetes</taxon>
        <taxon>Mycobacteriales</taxon>
        <taxon>Corynebacteriaceae</taxon>
        <taxon>Corynebacterium</taxon>
    </lineage>
</organism>
<evidence type="ECO:0000313" key="3">
    <source>
        <dbReference type="Proteomes" id="UP000824190"/>
    </source>
</evidence>
<feature type="region of interest" description="Disordered" evidence="1">
    <location>
        <begin position="957"/>
        <end position="983"/>
    </location>
</feature>
<dbReference type="EMBL" id="DXGC01000107">
    <property type="protein sequence ID" value="HIW92512.1"/>
    <property type="molecule type" value="Genomic_DNA"/>
</dbReference>